<dbReference type="PROSITE" id="PS00028">
    <property type="entry name" value="ZINC_FINGER_C2H2_1"/>
    <property type="match status" value="2"/>
</dbReference>
<dbReference type="Pfam" id="PF13912">
    <property type="entry name" value="zf-C2H2_6"/>
    <property type="match status" value="2"/>
</dbReference>
<evidence type="ECO:0000313" key="10">
    <source>
        <dbReference type="EMBL" id="TVU38139.1"/>
    </source>
</evidence>
<dbReference type="Proteomes" id="UP000324897">
    <property type="component" value="Chromosome 4"/>
</dbReference>
<keyword evidence="1" id="KW-0479">Metal-binding</keyword>
<dbReference type="PANTHER" id="PTHR45988">
    <property type="entry name" value="C2H2 TYPE ZINC FINGER TRANSCRIPTION FACTOR FAMILY-RELATED"/>
    <property type="match status" value="1"/>
</dbReference>
<feature type="region of interest" description="Disordered" evidence="8">
    <location>
        <begin position="67"/>
        <end position="96"/>
    </location>
</feature>
<dbReference type="GO" id="GO:0005634">
    <property type="term" value="C:nucleus"/>
    <property type="evidence" value="ECO:0007669"/>
    <property type="project" value="TreeGrafter"/>
</dbReference>
<dbReference type="Gene3D" id="3.30.160.60">
    <property type="entry name" value="Classic Zinc Finger"/>
    <property type="match status" value="1"/>
</dbReference>
<dbReference type="AlphaFoldDB" id="A0A5J9VPF5"/>
<evidence type="ECO:0000256" key="5">
    <source>
        <dbReference type="ARBA" id="ARBA00023015"/>
    </source>
</evidence>
<evidence type="ECO:0000256" key="3">
    <source>
        <dbReference type="ARBA" id="ARBA00022771"/>
    </source>
</evidence>
<reference evidence="10 11" key="1">
    <citation type="journal article" date="2019" name="Sci. Rep.">
        <title>A high-quality genome of Eragrostis curvula grass provides insights into Poaceae evolution and supports new strategies to enhance forage quality.</title>
        <authorList>
            <person name="Carballo J."/>
            <person name="Santos B.A.C.M."/>
            <person name="Zappacosta D."/>
            <person name="Garbus I."/>
            <person name="Selva J.P."/>
            <person name="Gallo C.A."/>
            <person name="Diaz A."/>
            <person name="Albertini E."/>
            <person name="Caccamo M."/>
            <person name="Echenique V."/>
        </authorList>
    </citation>
    <scope>NUCLEOTIDE SEQUENCE [LARGE SCALE GENOMIC DNA]</scope>
    <source>
        <strain evidence="11">cv. Victoria</strain>
        <tissue evidence="10">Leaf</tissue>
    </source>
</reference>
<feature type="compositionally biased region" description="Basic and acidic residues" evidence="8">
    <location>
        <begin position="197"/>
        <end position="208"/>
    </location>
</feature>
<dbReference type="InterPro" id="IPR044653">
    <property type="entry name" value="AZF1/2/3-like"/>
</dbReference>
<dbReference type="InterPro" id="IPR036236">
    <property type="entry name" value="Znf_C2H2_sf"/>
</dbReference>
<dbReference type="PROSITE" id="PS50157">
    <property type="entry name" value="ZINC_FINGER_C2H2_2"/>
    <property type="match status" value="2"/>
</dbReference>
<feature type="compositionally biased region" description="Gly residues" evidence="8">
    <location>
        <begin position="80"/>
        <end position="95"/>
    </location>
</feature>
<keyword evidence="11" id="KW-1185">Reference proteome</keyword>
<evidence type="ECO:0000256" key="6">
    <source>
        <dbReference type="ARBA" id="ARBA00023163"/>
    </source>
</evidence>
<keyword evidence="3 7" id="KW-0863">Zinc-finger</keyword>
<comment type="caution">
    <text evidence="10">The sequence shown here is derived from an EMBL/GenBank/DDBJ whole genome shotgun (WGS) entry which is preliminary data.</text>
</comment>
<evidence type="ECO:0000256" key="1">
    <source>
        <dbReference type="ARBA" id="ARBA00022723"/>
    </source>
</evidence>
<evidence type="ECO:0000256" key="4">
    <source>
        <dbReference type="ARBA" id="ARBA00022833"/>
    </source>
</evidence>
<protein>
    <recommendedName>
        <fullName evidence="9">C2H2-type domain-containing protein</fullName>
    </recommendedName>
</protein>
<dbReference type="GO" id="GO:0008270">
    <property type="term" value="F:zinc ion binding"/>
    <property type="evidence" value="ECO:0007669"/>
    <property type="project" value="UniProtKB-KW"/>
</dbReference>
<evidence type="ECO:0000256" key="8">
    <source>
        <dbReference type="SAM" id="MobiDB-lite"/>
    </source>
</evidence>
<feature type="non-terminal residue" evidence="10">
    <location>
        <position position="1"/>
    </location>
</feature>
<feature type="region of interest" description="Disordered" evidence="8">
    <location>
        <begin position="163"/>
        <end position="214"/>
    </location>
</feature>
<sequence length="214" mass="22091">MSHDEYLSLFLMAFAAARQAAGAIGPRGPATASASVASSSSEPRLNFRCAICGKAFASYQALGGHMASHRKPGSAAPAPRGGGAGSAAPGGGSSGSGRHVCTVCRRGFATGQALGGHKRFHYLHGPSVSASLPRDAGPSPSARWFDLNLAPSTAPEIAFAGTELADEDEEVQSPSLPAMKKPRRTLNSSGTPKRSRPAWEREYEDSRNEGVAAD</sequence>
<keyword evidence="2" id="KW-0677">Repeat</keyword>
<dbReference type="EMBL" id="RWGY01000007">
    <property type="protein sequence ID" value="TVU38139.1"/>
    <property type="molecule type" value="Genomic_DNA"/>
</dbReference>
<dbReference type="Gramene" id="TVU38139">
    <property type="protein sequence ID" value="TVU38139"/>
    <property type="gene ID" value="EJB05_11493"/>
</dbReference>
<gene>
    <name evidence="10" type="ORF">EJB05_11493</name>
</gene>
<proteinExistence type="predicted"/>
<dbReference type="GO" id="GO:0003700">
    <property type="term" value="F:DNA-binding transcription factor activity"/>
    <property type="evidence" value="ECO:0007669"/>
    <property type="project" value="InterPro"/>
</dbReference>
<dbReference type="InterPro" id="IPR013087">
    <property type="entry name" value="Znf_C2H2_type"/>
</dbReference>
<dbReference type="SMART" id="SM00355">
    <property type="entry name" value="ZnF_C2H2"/>
    <property type="match status" value="2"/>
</dbReference>
<organism evidence="10 11">
    <name type="scientific">Eragrostis curvula</name>
    <name type="common">weeping love grass</name>
    <dbReference type="NCBI Taxonomy" id="38414"/>
    <lineage>
        <taxon>Eukaryota</taxon>
        <taxon>Viridiplantae</taxon>
        <taxon>Streptophyta</taxon>
        <taxon>Embryophyta</taxon>
        <taxon>Tracheophyta</taxon>
        <taxon>Spermatophyta</taxon>
        <taxon>Magnoliopsida</taxon>
        <taxon>Liliopsida</taxon>
        <taxon>Poales</taxon>
        <taxon>Poaceae</taxon>
        <taxon>PACMAD clade</taxon>
        <taxon>Chloridoideae</taxon>
        <taxon>Eragrostideae</taxon>
        <taxon>Eragrostidinae</taxon>
        <taxon>Eragrostis</taxon>
    </lineage>
</organism>
<dbReference type="SUPFAM" id="SSF57667">
    <property type="entry name" value="beta-beta-alpha zinc fingers"/>
    <property type="match status" value="1"/>
</dbReference>
<dbReference type="PANTHER" id="PTHR45988:SF22">
    <property type="entry name" value="OS07G0590100 PROTEIN"/>
    <property type="match status" value="1"/>
</dbReference>
<dbReference type="GO" id="GO:0000976">
    <property type="term" value="F:transcription cis-regulatory region binding"/>
    <property type="evidence" value="ECO:0007669"/>
    <property type="project" value="TreeGrafter"/>
</dbReference>
<evidence type="ECO:0000259" key="9">
    <source>
        <dbReference type="PROSITE" id="PS50157"/>
    </source>
</evidence>
<keyword evidence="4" id="KW-0862">Zinc</keyword>
<keyword evidence="6" id="KW-0804">Transcription</keyword>
<feature type="domain" description="C2H2-type" evidence="9">
    <location>
        <begin position="47"/>
        <end position="74"/>
    </location>
</feature>
<dbReference type="OrthoDB" id="40579at2759"/>
<name>A0A5J9VPF5_9POAL</name>
<evidence type="ECO:0000256" key="7">
    <source>
        <dbReference type="PROSITE-ProRule" id="PRU00042"/>
    </source>
</evidence>
<keyword evidence="5" id="KW-0805">Transcription regulation</keyword>
<accession>A0A5J9VPF5</accession>
<evidence type="ECO:0000256" key="2">
    <source>
        <dbReference type="ARBA" id="ARBA00022737"/>
    </source>
</evidence>
<feature type="domain" description="C2H2-type" evidence="9">
    <location>
        <begin position="99"/>
        <end position="126"/>
    </location>
</feature>
<evidence type="ECO:0000313" key="11">
    <source>
        <dbReference type="Proteomes" id="UP000324897"/>
    </source>
</evidence>